<keyword evidence="4 6" id="KW-1133">Transmembrane helix</keyword>
<keyword evidence="8" id="KW-1185">Reference proteome</keyword>
<feature type="transmembrane region" description="Helical" evidence="6">
    <location>
        <begin position="136"/>
        <end position="155"/>
    </location>
</feature>
<feature type="transmembrane region" description="Helical" evidence="6">
    <location>
        <begin position="49"/>
        <end position="72"/>
    </location>
</feature>
<evidence type="ECO:0000256" key="1">
    <source>
        <dbReference type="ARBA" id="ARBA00004651"/>
    </source>
</evidence>
<dbReference type="PANTHER" id="PTHR10010">
    <property type="entry name" value="SOLUTE CARRIER FAMILY 34 SODIUM PHOSPHATE , MEMBER 2-RELATED"/>
    <property type="match status" value="1"/>
</dbReference>
<dbReference type="Gene3D" id="1.20.58.220">
    <property type="entry name" value="Phosphate transport system protein phou homolog 2, domain 2"/>
    <property type="match status" value="1"/>
</dbReference>
<evidence type="ECO:0000256" key="5">
    <source>
        <dbReference type="ARBA" id="ARBA00023136"/>
    </source>
</evidence>
<feature type="transmembrane region" description="Helical" evidence="6">
    <location>
        <begin position="280"/>
        <end position="297"/>
    </location>
</feature>
<proteinExistence type="predicted"/>
<evidence type="ECO:0000256" key="6">
    <source>
        <dbReference type="SAM" id="Phobius"/>
    </source>
</evidence>
<evidence type="ECO:0000313" key="8">
    <source>
        <dbReference type="Proteomes" id="UP000018934"/>
    </source>
</evidence>
<accession>A0ABN4BZW2</accession>
<dbReference type="RefSeq" id="WP_019224950.1">
    <property type="nucleotide sequence ID" value="NZ_CP007033.1"/>
</dbReference>
<comment type="subcellular location">
    <subcellularLocation>
        <location evidence="1">Cell membrane</location>
        <topology evidence="1">Multi-pass membrane protein</topology>
    </subcellularLocation>
</comment>
<protein>
    <submittedName>
        <fullName evidence="7">Phosphate transporter</fullName>
    </submittedName>
</protein>
<dbReference type="Proteomes" id="UP000018934">
    <property type="component" value="Chromosome"/>
</dbReference>
<dbReference type="SUPFAM" id="SSF109755">
    <property type="entry name" value="PhoU-like"/>
    <property type="match status" value="1"/>
</dbReference>
<feature type="transmembrane region" description="Helical" evidence="6">
    <location>
        <begin position="110"/>
        <end position="129"/>
    </location>
</feature>
<dbReference type="Pfam" id="PF02690">
    <property type="entry name" value="Na_Pi_cotrans"/>
    <property type="match status" value="2"/>
</dbReference>
<evidence type="ECO:0000313" key="7">
    <source>
        <dbReference type="EMBL" id="AHF11042.1"/>
    </source>
</evidence>
<dbReference type="InterPro" id="IPR003841">
    <property type="entry name" value="Na/Pi_transpt"/>
</dbReference>
<feature type="transmembrane region" description="Helical" evidence="6">
    <location>
        <begin position="211"/>
        <end position="229"/>
    </location>
</feature>
<feature type="transmembrane region" description="Helical" evidence="6">
    <location>
        <begin position="249"/>
        <end position="268"/>
    </location>
</feature>
<keyword evidence="2" id="KW-1003">Cell membrane</keyword>
<reference evidence="7 8" key="1">
    <citation type="journal article" date="2013" name="Stand. Genomic Sci.">
        <title>Complete genome sequence of Dehalobacter restrictus PER-K23(T.).</title>
        <authorList>
            <person name="Kruse T."/>
            <person name="Maillard J."/>
            <person name="Goodwin L."/>
            <person name="Woyke T."/>
            <person name="Teshima H."/>
            <person name="Bruce D."/>
            <person name="Detter C."/>
            <person name="Tapia R."/>
            <person name="Han C."/>
            <person name="Huntemann M."/>
            <person name="Wei C.L."/>
            <person name="Han J."/>
            <person name="Chen A."/>
            <person name="Kyrpides N."/>
            <person name="Szeto E."/>
            <person name="Markowitz V."/>
            <person name="Ivanova N."/>
            <person name="Pagani I."/>
            <person name="Pati A."/>
            <person name="Pitluck S."/>
            <person name="Nolan M."/>
            <person name="Holliger C."/>
            <person name="Smidt H."/>
        </authorList>
    </citation>
    <scope>NUCLEOTIDE SEQUENCE [LARGE SCALE GENOMIC DNA]</scope>
    <source>
        <strain evidence="8">DSM 9455</strain>
    </source>
</reference>
<gene>
    <name evidence="7" type="ORF">DEHRE_14010</name>
</gene>
<evidence type="ECO:0000256" key="3">
    <source>
        <dbReference type="ARBA" id="ARBA00022692"/>
    </source>
</evidence>
<dbReference type="InterPro" id="IPR038078">
    <property type="entry name" value="PhoU-like_sf"/>
</dbReference>
<evidence type="ECO:0000256" key="4">
    <source>
        <dbReference type="ARBA" id="ARBA00022989"/>
    </source>
</evidence>
<keyword evidence="3 6" id="KW-0812">Transmembrane</keyword>
<evidence type="ECO:0000256" key="2">
    <source>
        <dbReference type="ARBA" id="ARBA00022475"/>
    </source>
</evidence>
<dbReference type="PANTHER" id="PTHR10010:SF46">
    <property type="entry name" value="SODIUM-DEPENDENT PHOSPHATE TRANSPORT PROTEIN 2B"/>
    <property type="match status" value="1"/>
</dbReference>
<dbReference type="NCBIfam" id="NF037997">
    <property type="entry name" value="Na_Pi_symport"/>
    <property type="match status" value="1"/>
</dbReference>
<keyword evidence="5 6" id="KW-0472">Membrane</keyword>
<organism evidence="7 8">
    <name type="scientific">Dehalobacter restrictus (strain DSM 9455 / PER-K23)</name>
    <dbReference type="NCBI Taxonomy" id="871738"/>
    <lineage>
        <taxon>Bacteria</taxon>
        <taxon>Bacillati</taxon>
        <taxon>Bacillota</taxon>
        <taxon>Clostridia</taxon>
        <taxon>Eubacteriales</taxon>
        <taxon>Desulfitobacteriaceae</taxon>
        <taxon>Dehalobacter</taxon>
    </lineage>
</organism>
<name>A0ABN4BZW2_DEHRP</name>
<dbReference type="EMBL" id="CP007033">
    <property type="protein sequence ID" value="AHF11042.1"/>
    <property type="molecule type" value="Genomic_DNA"/>
</dbReference>
<sequence length="530" mass="58767">MFSITMVMQFLGGLGLFLYGVNVTSEGLQKIAAKKLKNILASLTRKPWAATLFGIVMTVALQSSTATTVMIVEFVNSGLMTLTQALGVVLGSAVGTSIVIQLISFPILDFALLLLFIGFIMFFLVRTMLAKSIGQALIGFGCIFVGMSLLSGAFSPLKSSPDVDAFLSQFGTNPILGIAISMVVTALLQSSAAFLAILISLSTHGLLSVESVIPLVMGAHIGGTLTTLFSSLSAERADAVRVAAANTLYRLAAALILLPFFPYFTRFIEWSAADLPRQVANTHLFSAVLMVILFLPLNKILSKCLIKLIPQRRDEGKKPRLIYITKAAPELPAVALTQARQEIRWVANKILENMVQILPRIIFYGDTKILQELERTEREVDWHYQELSKFFTELFRRNMTREQIVESHSYQLIIKELEYIADSLIVMARLGTRIHAAQIMAEETDQEKAGELYIAVSSNFLTLLRYLERGDQALALLIIEAHQGIIEIYNQVQNSLTCRISKDDQGMQELNSWLYKIGEHIVRIAKILQD</sequence>
<feature type="transmembrane region" description="Helical" evidence="6">
    <location>
        <begin position="175"/>
        <end position="199"/>
    </location>
</feature>
<feature type="transmembrane region" description="Helical" evidence="6">
    <location>
        <begin position="84"/>
        <end position="104"/>
    </location>
</feature>